<proteinExistence type="predicted"/>
<evidence type="ECO:0000313" key="4">
    <source>
        <dbReference type="Proteomes" id="UP000594454"/>
    </source>
</evidence>
<dbReference type="AlphaFoldDB" id="A0A7R8UNF2"/>
<name>A0A7R8UNF2_HERIL</name>
<dbReference type="InParanoid" id="A0A7R8UNF2"/>
<feature type="signal peptide" evidence="1">
    <location>
        <begin position="1"/>
        <end position="16"/>
    </location>
</feature>
<evidence type="ECO:0000259" key="2">
    <source>
        <dbReference type="Pfam" id="PF05267"/>
    </source>
</evidence>
<dbReference type="InterPro" id="IPR007931">
    <property type="entry name" value="TsetseEP"/>
</dbReference>
<protein>
    <recommendedName>
        <fullName evidence="2">Protein TsetseEP domain-containing protein</fullName>
    </recommendedName>
</protein>
<dbReference type="Pfam" id="PF05267">
    <property type="entry name" value="DUF725"/>
    <property type="match status" value="1"/>
</dbReference>
<evidence type="ECO:0000256" key="1">
    <source>
        <dbReference type="SAM" id="SignalP"/>
    </source>
</evidence>
<dbReference type="Proteomes" id="UP000594454">
    <property type="component" value="Chromosome 3"/>
</dbReference>
<keyword evidence="4" id="KW-1185">Reference proteome</keyword>
<dbReference type="OrthoDB" id="8083369at2759"/>
<dbReference type="EMBL" id="LR899011">
    <property type="protein sequence ID" value="CAD7083839.1"/>
    <property type="molecule type" value="Genomic_DNA"/>
</dbReference>
<organism evidence="3 4">
    <name type="scientific">Hermetia illucens</name>
    <name type="common">Black soldier fly</name>
    <dbReference type="NCBI Taxonomy" id="343691"/>
    <lineage>
        <taxon>Eukaryota</taxon>
        <taxon>Metazoa</taxon>
        <taxon>Ecdysozoa</taxon>
        <taxon>Arthropoda</taxon>
        <taxon>Hexapoda</taxon>
        <taxon>Insecta</taxon>
        <taxon>Pterygota</taxon>
        <taxon>Neoptera</taxon>
        <taxon>Endopterygota</taxon>
        <taxon>Diptera</taxon>
        <taxon>Brachycera</taxon>
        <taxon>Stratiomyomorpha</taxon>
        <taxon>Stratiomyidae</taxon>
        <taxon>Hermetiinae</taxon>
        <taxon>Hermetia</taxon>
    </lineage>
</organism>
<keyword evidence="1" id="KW-0732">Signal</keyword>
<reference evidence="3 4" key="1">
    <citation type="submission" date="2020-11" db="EMBL/GenBank/DDBJ databases">
        <authorList>
            <person name="Wallbank WR R."/>
            <person name="Pardo Diaz C."/>
            <person name="Kozak K."/>
            <person name="Martin S."/>
            <person name="Jiggins C."/>
            <person name="Moest M."/>
            <person name="Warren A I."/>
            <person name="Generalovic N T."/>
            <person name="Byers J.R.P. K."/>
            <person name="Montejo-Kovacevich G."/>
            <person name="Yen C E."/>
        </authorList>
    </citation>
    <scope>NUCLEOTIDE SEQUENCE [LARGE SCALE GENOMIC DNA]</scope>
</reference>
<evidence type="ECO:0000313" key="3">
    <source>
        <dbReference type="EMBL" id="CAD7083839.1"/>
    </source>
</evidence>
<feature type="domain" description="Protein TsetseEP" evidence="2">
    <location>
        <begin position="94"/>
        <end position="208"/>
    </location>
</feature>
<sequence>MKFAIVLLGLFALSAALPQQRGLVDKVEDVVQNAISKAHAELDTIVDLVKGLTSDTKGKADSIVSAAKDKISSVIAQAESQISAVVSKGGVIASCAKQNLGDLDAFKTIIGKNVGDCASGLSTAVDNFEADISGQIASLKSAISELVTIVEECSTGSKVEDVICAVAKVGEVETLVHSIITDATSAVEVARGKSSTVTDQVQACVQETVGEATITINKFVSAVKQCE</sequence>
<dbReference type="OMA" id="IVEECST"/>
<accession>A0A7R8UNF2</accession>
<feature type="chain" id="PRO_5030503959" description="Protein TsetseEP domain-containing protein" evidence="1">
    <location>
        <begin position="17"/>
        <end position="227"/>
    </location>
</feature>
<gene>
    <name evidence="3" type="ORF">HERILL_LOCUS6768</name>
</gene>